<dbReference type="Pfam" id="PF00005">
    <property type="entry name" value="ABC_tran"/>
    <property type="match status" value="2"/>
</dbReference>
<dbReference type="Proteomes" id="UP001207742">
    <property type="component" value="Unassembled WGS sequence"/>
</dbReference>
<comment type="caution">
    <text evidence="6">The sequence shown here is derived from an EMBL/GenBank/DDBJ whole genome shotgun (WGS) entry which is preliminary data.</text>
</comment>
<dbReference type="Gene3D" id="3.40.50.300">
    <property type="entry name" value="P-loop containing nucleotide triphosphate hydrolases"/>
    <property type="match status" value="2"/>
</dbReference>
<feature type="domain" description="ABC transporter" evidence="5">
    <location>
        <begin position="3"/>
        <end position="236"/>
    </location>
</feature>
<dbReference type="EMBL" id="JAPDNS010000001">
    <property type="protein sequence ID" value="MCW3484085.1"/>
    <property type="molecule type" value="Genomic_DNA"/>
</dbReference>
<dbReference type="InterPro" id="IPR003593">
    <property type="entry name" value="AAA+_ATPase"/>
</dbReference>
<evidence type="ECO:0000259" key="5">
    <source>
        <dbReference type="PROSITE" id="PS50893"/>
    </source>
</evidence>
<evidence type="ECO:0000256" key="3">
    <source>
        <dbReference type="ARBA" id="ARBA00022840"/>
    </source>
</evidence>
<gene>
    <name evidence="6" type="ORF">OL497_09285</name>
</gene>
<dbReference type="CDD" id="cd03221">
    <property type="entry name" value="ABCF_EF-3"/>
    <property type="match status" value="2"/>
</dbReference>
<protein>
    <submittedName>
        <fullName evidence="6">ATP-binding cassette domain-containing protein</fullName>
    </submittedName>
</protein>
<dbReference type="InterPro" id="IPR003439">
    <property type="entry name" value="ABC_transporter-like_ATP-bd"/>
</dbReference>
<evidence type="ECO:0000256" key="1">
    <source>
        <dbReference type="ARBA" id="ARBA00022737"/>
    </source>
</evidence>
<keyword evidence="7" id="KW-1185">Reference proteome</keyword>
<evidence type="ECO:0000313" key="6">
    <source>
        <dbReference type="EMBL" id="MCW3484085.1"/>
    </source>
</evidence>
<name>A0ABT3IJE1_9BACT</name>
<dbReference type="InterPro" id="IPR050611">
    <property type="entry name" value="ABCF"/>
</dbReference>
<reference evidence="6 7" key="1">
    <citation type="submission" date="2022-10" db="EMBL/GenBank/DDBJ databases">
        <title>Chitinophaga nivalis PC15 sp. nov., isolated from Pyeongchang county, South Korea.</title>
        <authorList>
            <person name="Trinh H.N."/>
        </authorList>
    </citation>
    <scope>NUCLEOTIDE SEQUENCE [LARGE SCALE GENOMIC DNA]</scope>
    <source>
        <strain evidence="6 7">PC14</strain>
    </source>
</reference>
<evidence type="ECO:0000313" key="7">
    <source>
        <dbReference type="Proteomes" id="UP001207742"/>
    </source>
</evidence>
<evidence type="ECO:0000256" key="4">
    <source>
        <dbReference type="SAM" id="MobiDB-lite"/>
    </source>
</evidence>
<dbReference type="SMART" id="SM00382">
    <property type="entry name" value="AAA"/>
    <property type="match status" value="2"/>
</dbReference>
<organism evidence="6 7">
    <name type="scientific">Chitinophaga nivalis</name>
    <dbReference type="NCBI Taxonomy" id="2991709"/>
    <lineage>
        <taxon>Bacteria</taxon>
        <taxon>Pseudomonadati</taxon>
        <taxon>Bacteroidota</taxon>
        <taxon>Chitinophagia</taxon>
        <taxon>Chitinophagales</taxon>
        <taxon>Chitinophagaceae</taxon>
        <taxon>Chitinophaga</taxon>
    </lineage>
</organism>
<dbReference type="InterPro" id="IPR027417">
    <property type="entry name" value="P-loop_NTPase"/>
</dbReference>
<evidence type="ECO:0000256" key="2">
    <source>
        <dbReference type="ARBA" id="ARBA00022741"/>
    </source>
</evidence>
<proteinExistence type="predicted"/>
<dbReference type="PANTHER" id="PTHR19211:SF6">
    <property type="entry name" value="BLL7188 PROTEIN"/>
    <property type="match status" value="1"/>
</dbReference>
<sequence>MLLTAQNITYTLPTGDILFQDVHFTLHKGEKAAIAGNNGTGKSTLLKILAGREAAYTGTVNRQSTLYEVPQHFGHYNQLSIAQALGIDQQLDALNAILNGDTREGLFDILGDNWDLPERCHQAFEKWGLPPFPLDQPLAALSGGEKTKVWLAGIDIFKPEIILLDEPTNHLDARTRQQLYDWVSTTARTLLIVSHDRQLLELCNPIWELQPQGIHAYGGNYTFYEEQKSMATAALQQRIAHQEKAWKEAKRQQQQALQRKQQDNARANKNRENAGIPKILLNTRKQAAEDSTAKLRQVQQEKVGQLQAALEKTSGTEQVSRLMKGHFAQSSLHKGKVLVKATGVQYTYPSGTTLWQTPPDLTLLSGSRLAITGANGSGKSTFLQLLMGKLLPAAGECIVTPVRCLYLDQDYTLIDRSKTVLEQAMAFNETLLETAMVKTLLVHFLFEKDSWDKSCAVLSGGEMLRLSLCSMMMQHQAPDMILLDEPTNNLDLENIKMLTQIFAAYQGTLVVVSHDAVFLQEIGITTTLALSS</sequence>
<dbReference type="RefSeq" id="WP_264729604.1">
    <property type="nucleotide sequence ID" value="NZ_JAPDNR010000001.1"/>
</dbReference>
<keyword evidence="1" id="KW-0677">Repeat</keyword>
<dbReference type="SUPFAM" id="SSF52540">
    <property type="entry name" value="P-loop containing nucleoside triphosphate hydrolases"/>
    <property type="match status" value="2"/>
</dbReference>
<dbReference type="PANTHER" id="PTHR19211">
    <property type="entry name" value="ATP-BINDING TRANSPORT PROTEIN-RELATED"/>
    <property type="match status" value="1"/>
</dbReference>
<keyword evidence="3 6" id="KW-0067">ATP-binding</keyword>
<feature type="region of interest" description="Disordered" evidence="4">
    <location>
        <begin position="244"/>
        <end position="280"/>
    </location>
</feature>
<dbReference type="PROSITE" id="PS50893">
    <property type="entry name" value="ABC_TRANSPORTER_2"/>
    <property type="match status" value="1"/>
</dbReference>
<accession>A0ABT3IJE1</accession>
<keyword evidence="2" id="KW-0547">Nucleotide-binding</keyword>
<dbReference type="GO" id="GO:0005524">
    <property type="term" value="F:ATP binding"/>
    <property type="evidence" value="ECO:0007669"/>
    <property type="project" value="UniProtKB-KW"/>
</dbReference>